<evidence type="ECO:0000256" key="3">
    <source>
        <dbReference type="ARBA" id="ARBA00022612"/>
    </source>
</evidence>
<dbReference type="InterPro" id="IPR054722">
    <property type="entry name" value="PolX-like_BBD"/>
</dbReference>
<dbReference type="AlphaFoldDB" id="A0A0L6VFN7"/>
<keyword evidence="9" id="KW-0255">Endonuclease</keyword>
<sequence>MSSCCVGIFLGNQSLNQKFFTVKSLRPTLNGSRRRSIPPTRNIATEAMPGLSNNNVFRQAMLKAGLDQIPQLTEENFSIWKDKMSALLKLRGVLTKLESPDNIALDADMDAELTFLIILKIDSVVAGLQINRAETAPIQPRWLTSLDRCTPTCSEPRYSVTHNNVDHFASLQASNRAQIFNEFLYIKFKEETVETFIMEVKFSIKKLVDVGIDLPQDILAYLILFKFPDLMQALKRQVMHSDKELTVEFKFQKAESSGNVGKRCKTRYHNPKQNSNHDADSCWHLHPERAPEWWRDAQAKWEASKRTNYFMSLVTLWIESGSHDSKIILDSGSSSHIFNDPRFFEHLELGDLNVMRTGKKDANLPIKGQGTVLLQWGKIKIALENCLFVPNIIVNLISPGLLDKKGCLVNARNGNFVVKKLGQNLFGVRVLNNMYSVRNPDKIGSNVPFAGYSMNSSESLRDIHEKYGHASLQRIKTLLLSNISNEEKLNFECKACILSKITKHSFKLESRPTSKVFERIHLDLVGPILPPAKNQSKYILTVVDNFSGYIAGFPLINKDDTTNVLINLLEAEKNPLGYLPNMVCSDGGGEFVGARLVSYLEGNHIKRLISEPYHPKHNVLKSCCIALNQIPREGNFWRRVKRDAWWATMFFCDHIEFFSETARSSIRSMCSFSIENRLSKPMMSISSLEIPSSKLRCHHLLFEMVKGAKKLASKRKMWKKNMKACEMKMKSRQVMMKKLKKRSSCLNLKLQDESFKIEIN</sequence>
<keyword evidence="17" id="KW-0917">Virion maturation</keyword>
<proteinExistence type="predicted"/>
<evidence type="ECO:0000256" key="12">
    <source>
        <dbReference type="ARBA" id="ARBA00022842"/>
    </source>
</evidence>
<evidence type="ECO:0000256" key="1">
    <source>
        <dbReference type="ARBA" id="ARBA00002180"/>
    </source>
</evidence>
<evidence type="ECO:0000256" key="17">
    <source>
        <dbReference type="ARBA" id="ARBA00023113"/>
    </source>
</evidence>
<dbReference type="GO" id="GO:0032196">
    <property type="term" value="P:transposition"/>
    <property type="evidence" value="ECO:0007669"/>
    <property type="project" value="UniProtKB-KW"/>
</dbReference>
<reference evidence="22 23" key="1">
    <citation type="submission" date="2015-08" db="EMBL/GenBank/DDBJ databases">
        <title>Next Generation Sequencing and Analysis of the Genome of Puccinia sorghi L Schw, the Causal Agent of Maize Common Rust.</title>
        <authorList>
            <person name="Rochi L."/>
            <person name="Burguener G."/>
            <person name="Darino M."/>
            <person name="Turjanski A."/>
            <person name="Kreff E."/>
            <person name="Dieguez M.J."/>
            <person name="Sacco F."/>
        </authorList>
    </citation>
    <scope>NUCLEOTIDE SEQUENCE [LARGE SCALE GENOMIC DNA]</scope>
    <source>
        <strain evidence="22 23">RO10H11247</strain>
    </source>
</reference>
<dbReference type="GO" id="GO:0003887">
    <property type="term" value="F:DNA-directed DNA polymerase activity"/>
    <property type="evidence" value="ECO:0007669"/>
    <property type="project" value="UniProtKB-KW"/>
</dbReference>
<evidence type="ECO:0000313" key="23">
    <source>
        <dbReference type="Proteomes" id="UP000037035"/>
    </source>
</evidence>
<dbReference type="GO" id="GO:0015074">
    <property type="term" value="P:DNA integration"/>
    <property type="evidence" value="ECO:0007669"/>
    <property type="project" value="UniProtKB-KW"/>
</dbReference>
<comment type="catalytic activity">
    <reaction evidence="19">
        <text>DNA(n) + a 2'-deoxyribonucleoside 5'-triphosphate = DNA(n+1) + diphosphate</text>
        <dbReference type="Rhea" id="RHEA:22508"/>
        <dbReference type="Rhea" id="RHEA-COMP:17339"/>
        <dbReference type="Rhea" id="RHEA-COMP:17340"/>
        <dbReference type="ChEBI" id="CHEBI:33019"/>
        <dbReference type="ChEBI" id="CHEBI:61560"/>
        <dbReference type="ChEBI" id="CHEBI:173112"/>
        <dbReference type="EC" id="2.7.7.49"/>
    </reaction>
</comment>
<dbReference type="VEuPathDB" id="FungiDB:VP01_1836g6"/>
<evidence type="ECO:0000256" key="18">
    <source>
        <dbReference type="ARBA" id="ARBA00023172"/>
    </source>
</evidence>
<keyword evidence="23" id="KW-1185">Reference proteome</keyword>
<dbReference type="SUPFAM" id="SSF53098">
    <property type="entry name" value="Ribonuclease H-like"/>
    <property type="match status" value="1"/>
</dbReference>
<dbReference type="GO" id="GO:0004519">
    <property type="term" value="F:endonuclease activity"/>
    <property type="evidence" value="ECO:0007669"/>
    <property type="project" value="UniProtKB-KW"/>
</dbReference>
<evidence type="ECO:0000256" key="13">
    <source>
        <dbReference type="ARBA" id="ARBA00022884"/>
    </source>
</evidence>
<keyword evidence="7" id="KW-0479">Metal-binding</keyword>
<dbReference type="InterPro" id="IPR012337">
    <property type="entry name" value="RNaseH-like_sf"/>
</dbReference>
<keyword evidence="5" id="KW-0548">Nucleotidyltransferase</keyword>
<dbReference type="Pfam" id="PF00665">
    <property type="entry name" value="rve"/>
    <property type="match status" value="1"/>
</dbReference>
<dbReference type="PANTHER" id="PTHR42648">
    <property type="entry name" value="TRANSPOSASE, PUTATIVE-RELATED"/>
    <property type="match status" value="1"/>
</dbReference>
<keyword evidence="15" id="KW-0695">RNA-directed DNA polymerase</keyword>
<evidence type="ECO:0000256" key="4">
    <source>
        <dbReference type="ARBA" id="ARBA00022670"/>
    </source>
</evidence>
<evidence type="ECO:0000256" key="16">
    <source>
        <dbReference type="ARBA" id="ARBA00022932"/>
    </source>
</evidence>
<name>A0A0L6VFN7_9BASI</name>
<evidence type="ECO:0000256" key="6">
    <source>
        <dbReference type="ARBA" id="ARBA00022722"/>
    </source>
</evidence>
<evidence type="ECO:0000256" key="19">
    <source>
        <dbReference type="ARBA" id="ARBA00048173"/>
    </source>
</evidence>
<dbReference type="OrthoDB" id="4363844at2759"/>
<accession>A0A0L6VFN7</accession>
<evidence type="ECO:0000256" key="10">
    <source>
        <dbReference type="ARBA" id="ARBA00022801"/>
    </source>
</evidence>
<dbReference type="GO" id="GO:0003964">
    <property type="term" value="F:RNA-directed DNA polymerase activity"/>
    <property type="evidence" value="ECO:0007669"/>
    <property type="project" value="UniProtKB-KW"/>
</dbReference>
<dbReference type="PANTHER" id="PTHR42648:SF11">
    <property type="entry name" value="TRANSPOSON TY4-P GAG-POL POLYPROTEIN"/>
    <property type="match status" value="1"/>
</dbReference>
<keyword evidence="11" id="KW-0067">ATP-binding</keyword>
<dbReference type="GO" id="GO:0046872">
    <property type="term" value="F:metal ion binding"/>
    <property type="evidence" value="ECO:0007669"/>
    <property type="project" value="UniProtKB-KW"/>
</dbReference>
<evidence type="ECO:0000256" key="5">
    <source>
        <dbReference type="ARBA" id="ARBA00022695"/>
    </source>
</evidence>
<organism evidence="22 23">
    <name type="scientific">Puccinia sorghi</name>
    <dbReference type="NCBI Taxonomy" id="27349"/>
    <lineage>
        <taxon>Eukaryota</taxon>
        <taxon>Fungi</taxon>
        <taxon>Dikarya</taxon>
        <taxon>Basidiomycota</taxon>
        <taxon>Pucciniomycotina</taxon>
        <taxon>Pucciniomycetes</taxon>
        <taxon>Pucciniales</taxon>
        <taxon>Pucciniaceae</taxon>
        <taxon>Puccinia</taxon>
    </lineage>
</organism>
<comment type="function">
    <text evidence="1">The aspartyl protease (PR) mediates the proteolytic cleavages of the Gag and Gag-Pol polyproteins after assembly of the VLP.</text>
</comment>
<protein>
    <recommendedName>
        <fullName evidence="21">Integrase catalytic domain-containing protein</fullName>
    </recommendedName>
</protein>
<dbReference type="InterPro" id="IPR001584">
    <property type="entry name" value="Integrase_cat-core"/>
</dbReference>
<dbReference type="GO" id="GO:0005524">
    <property type="term" value="F:ATP binding"/>
    <property type="evidence" value="ECO:0007669"/>
    <property type="project" value="UniProtKB-KW"/>
</dbReference>
<evidence type="ECO:0000256" key="7">
    <source>
        <dbReference type="ARBA" id="ARBA00022723"/>
    </source>
</evidence>
<keyword evidence="6" id="KW-0540">Nuclease</keyword>
<dbReference type="InterPro" id="IPR039537">
    <property type="entry name" value="Retrotran_Ty1/copia-like"/>
</dbReference>
<keyword evidence="18" id="KW-0233">DNA recombination</keyword>
<dbReference type="GO" id="GO:0008233">
    <property type="term" value="F:peptidase activity"/>
    <property type="evidence" value="ECO:0007669"/>
    <property type="project" value="UniProtKB-KW"/>
</dbReference>
<evidence type="ECO:0000313" key="22">
    <source>
        <dbReference type="EMBL" id="KNZ58905.1"/>
    </source>
</evidence>
<dbReference type="GO" id="GO:0005634">
    <property type="term" value="C:nucleus"/>
    <property type="evidence" value="ECO:0007669"/>
    <property type="project" value="UniProtKB-ARBA"/>
</dbReference>
<keyword evidence="14" id="KW-0229">DNA integration</keyword>
<keyword evidence="16" id="KW-0239">DNA-directed DNA polymerase</keyword>
<evidence type="ECO:0000256" key="14">
    <source>
        <dbReference type="ARBA" id="ARBA00022908"/>
    </source>
</evidence>
<evidence type="ECO:0000256" key="11">
    <source>
        <dbReference type="ARBA" id="ARBA00022840"/>
    </source>
</evidence>
<dbReference type="InterPro" id="IPR036397">
    <property type="entry name" value="RNaseH_sf"/>
</dbReference>
<feature type="domain" description="Integrase catalytic" evidence="21">
    <location>
        <begin position="508"/>
        <end position="618"/>
    </location>
</feature>
<dbReference type="Gene3D" id="3.30.420.10">
    <property type="entry name" value="Ribonuclease H-like superfamily/Ribonuclease H"/>
    <property type="match status" value="1"/>
</dbReference>
<dbReference type="GO" id="GO:0003723">
    <property type="term" value="F:RNA binding"/>
    <property type="evidence" value="ECO:0007669"/>
    <property type="project" value="UniProtKB-KW"/>
</dbReference>
<keyword evidence="16" id="KW-0808">Transferase</keyword>
<comment type="catalytic activity">
    <reaction evidence="20">
        <text>DNA(n) + a 2'-deoxyribonucleoside 5'-triphosphate = DNA(n+1) + diphosphate</text>
        <dbReference type="Rhea" id="RHEA:22508"/>
        <dbReference type="Rhea" id="RHEA-COMP:17339"/>
        <dbReference type="Rhea" id="RHEA-COMP:17340"/>
        <dbReference type="ChEBI" id="CHEBI:33019"/>
        <dbReference type="ChEBI" id="CHEBI:61560"/>
        <dbReference type="ChEBI" id="CHEBI:173112"/>
        <dbReference type="EC" id="2.7.7.7"/>
    </reaction>
</comment>
<keyword evidence="10" id="KW-0378">Hydrolase</keyword>
<keyword evidence="8" id="KW-0547">Nucleotide-binding</keyword>
<evidence type="ECO:0000256" key="8">
    <source>
        <dbReference type="ARBA" id="ARBA00022741"/>
    </source>
</evidence>
<keyword evidence="2" id="KW-0815">Transposition</keyword>
<dbReference type="PROSITE" id="PS50994">
    <property type="entry name" value="INTEGRASE"/>
    <property type="match status" value="1"/>
</dbReference>
<evidence type="ECO:0000256" key="2">
    <source>
        <dbReference type="ARBA" id="ARBA00022578"/>
    </source>
</evidence>
<gene>
    <name evidence="22" type="ORF">VP01_1836g6</name>
</gene>
<evidence type="ECO:0000256" key="9">
    <source>
        <dbReference type="ARBA" id="ARBA00022759"/>
    </source>
</evidence>
<keyword evidence="12" id="KW-0460">Magnesium</keyword>
<evidence type="ECO:0000256" key="15">
    <source>
        <dbReference type="ARBA" id="ARBA00022918"/>
    </source>
</evidence>
<evidence type="ECO:0000256" key="20">
    <source>
        <dbReference type="ARBA" id="ARBA00049244"/>
    </source>
</evidence>
<comment type="caution">
    <text evidence="22">The sequence shown here is derived from an EMBL/GenBank/DDBJ whole genome shotgun (WGS) entry which is preliminary data.</text>
</comment>
<dbReference type="GO" id="GO:0006508">
    <property type="term" value="P:proteolysis"/>
    <property type="evidence" value="ECO:0007669"/>
    <property type="project" value="UniProtKB-KW"/>
</dbReference>
<dbReference type="Proteomes" id="UP000037035">
    <property type="component" value="Unassembled WGS sequence"/>
</dbReference>
<dbReference type="Pfam" id="PF22936">
    <property type="entry name" value="Pol_BBD"/>
    <property type="match status" value="1"/>
</dbReference>
<evidence type="ECO:0000259" key="21">
    <source>
        <dbReference type="PROSITE" id="PS50994"/>
    </source>
</evidence>
<keyword evidence="4" id="KW-0645">Protease</keyword>
<keyword evidence="3" id="KW-1188">Viral release from host cell</keyword>
<dbReference type="EMBL" id="LAVV01006655">
    <property type="protein sequence ID" value="KNZ58905.1"/>
    <property type="molecule type" value="Genomic_DNA"/>
</dbReference>
<dbReference type="GO" id="GO:0006310">
    <property type="term" value="P:DNA recombination"/>
    <property type="evidence" value="ECO:0007669"/>
    <property type="project" value="UniProtKB-KW"/>
</dbReference>
<keyword evidence="13" id="KW-0694">RNA-binding</keyword>